<name>A0AA91J980_FAUOS</name>
<organism evidence="1">
    <name type="scientific">Faucicola osloensis</name>
    <name type="common">Moraxella osloensis</name>
    <dbReference type="NCBI Taxonomy" id="34062"/>
    <lineage>
        <taxon>Bacteria</taxon>
        <taxon>Pseudomonadati</taxon>
        <taxon>Pseudomonadota</taxon>
        <taxon>Gammaproteobacteria</taxon>
        <taxon>Moraxellales</taxon>
        <taxon>Moraxellaceae</taxon>
        <taxon>Faucicola</taxon>
    </lineage>
</organism>
<evidence type="ECO:0000313" key="1">
    <source>
        <dbReference type="EMBL" id="OBX62550.1"/>
    </source>
</evidence>
<dbReference type="InterPro" id="IPR025935">
    <property type="entry name" value="AbiH"/>
</dbReference>
<gene>
    <name evidence="1" type="ORF">A9299_05060</name>
</gene>
<dbReference type="EMBL" id="LZMT01000034">
    <property type="protein sequence ID" value="OBX62550.1"/>
    <property type="molecule type" value="Genomic_DNA"/>
</dbReference>
<reference evidence="1" key="1">
    <citation type="submission" date="2016-06" db="EMBL/GenBank/DDBJ databases">
        <title>Draft genome of Moraxella osloensis CCUG 67237.</title>
        <authorList>
            <person name="Salva-Serra F."/>
            <person name="Engstrom-Jakobsson H."/>
            <person name="Thorell K."/>
            <person name="Gonzales-Siles L."/>
            <person name="Karlsson R."/>
            <person name="Boulund F."/>
            <person name="Engstrand L."/>
            <person name="Kristiansson E."/>
            <person name="Moore E."/>
        </authorList>
    </citation>
    <scope>NUCLEOTIDE SEQUENCE [LARGE SCALE GENOMIC DNA]</scope>
    <source>
        <strain evidence="1">CCUG 67237</strain>
    </source>
</reference>
<sequence length="475" mass="56962">METKKIFVLGNGFDLAHYLPTAYIHFMEAMQVIESSEPNTALGFDDLFKSRLDNQDKFFLRTKELYKTDDLILTAEIVDDLREKLKQNGWFQHFKHHLADVDTWIDFETEIENVLRDFSLVFNTAFDTGTVRQHYYNDEEKLAKLQVSKESEVLFNERFFQQFGIKSNKIFPLFFTFNLFRNGYVLREHDRWGDFIDYKILENENDYKNADVRYKHEFKNIIDSYYLKRIGNIFTSFYEDKIFKMLAKQLEEFSKIFELYISNLVNKLNPIKPFPSFEKINDNIELVFTFNYSDTFQRFYANNKNDISRHLHGSAGKRNIVFGISDLDESLKKYKIFDFVKTYQKIINNTDFQFLDEKALKIKKLYDVVTHNRLSASGIKYVQPFKYEIIIWGHSLDVSDKEYIQEIFSLRDKGREHETFLKVYYHQTPHSSLANLMNIMGKDIIQKWVKNKWLIFEETPDIYQIYQVHYEDKDA</sequence>
<evidence type="ECO:0008006" key="2">
    <source>
        <dbReference type="Google" id="ProtNLM"/>
    </source>
</evidence>
<dbReference type="Pfam" id="PF14253">
    <property type="entry name" value="AbiH"/>
    <property type="match status" value="2"/>
</dbReference>
<protein>
    <recommendedName>
        <fullName evidence="2">Bacteriophage abortive infection AbiH</fullName>
    </recommendedName>
</protein>
<dbReference type="AlphaFoldDB" id="A0AA91J980"/>
<accession>A0AA91J980</accession>
<proteinExistence type="predicted"/>
<comment type="caution">
    <text evidence="1">The sequence shown here is derived from an EMBL/GenBank/DDBJ whole genome shotgun (WGS) entry which is preliminary data.</text>
</comment>